<dbReference type="EMBL" id="BKCJ010003870">
    <property type="protein sequence ID" value="GEU57663.1"/>
    <property type="molecule type" value="Genomic_DNA"/>
</dbReference>
<accession>A0A6L2L758</accession>
<reference evidence="1" key="1">
    <citation type="journal article" date="2019" name="Sci. Rep.">
        <title>Draft genome of Tanacetum cinerariifolium, the natural source of mosquito coil.</title>
        <authorList>
            <person name="Yamashiro T."/>
            <person name="Shiraishi A."/>
            <person name="Satake H."/>
            <person name="Nakayama K."/>
        </authorList>
    </citation>
    <scope>NUCLEOTIDE SEQUENCE</scope>
</reference>
<proteinExistence type="predicted"/>
<comment type="caution">
    <text evidence="1">The sequence shown here is derived from an EMBL/GenBank/DDBJ whole genome shotgun (WGS) entry which is preliminary data.</text>
</comment>
<gene>
    <name evidence="1" type="ORF">Tci_029641</name>
</gene>
<protein>
    <submittedName>
        <fullName evidence="1">Uncharacterized protein</fullName>
    </submittedName>
</protein>
<evidence type="ECO:0000313" key="1">
    <source>
        <dbReference type="EMBL" id="GEU57663.1"/>
    </source>
</evidence>
<name>A0A6L2L758_TANCI</name>
<sequence>MVRLWWLLWPKPTRLPPQRWHQTAELSEAPIGVAPPQPDTTWCGCGGCTIVRPPPRWWREIRRFIGSTVAVVAIMPSTARHDGGSGRKSRCYCCCGGCGGVSGGGVVSQLRVEEDHHEEKLNEKRKINNFTLKLGITPSKEKSTIKESEGDDESKT</sequence>
<dbReference type="AlphaFoldDB" id="A0A6L2L758"/>
<organism evidence="1">
    <name type="scientific">Tanacetum cinerariifolium</name>
    <name type="common">Dalmatian daisy</name>
    <name type="synonym">Chrysanthemum cinerariifolium</name>
    <dbReference type="NCBI Taxonomy" id="118510"/>
    <lineage>
        <taxon>Eukaryota</taxon>
        <taxon>Viridiplantae</taxon>
        <taxon>Streptophyta</taxon>
        <taxon>Embryophyta</taxon>
        <taxon>Tracheophyta</taxon>
        <taxon>Spermatophyta</taxon>
        <taxon>Magnoliopsida</taxon>
        <taxon>eudicotyledons</taxon>
        <taxon>Gunneridae</taxon>
        <taxon>Pentapetalae</taxon>
        <taxon>asterids</taxon>
        <taxon>campanulids</taxon>
        <taxon>Asterales</taxon>
        <taxon>Asteraceae</taxon>
        <taxon>Asteroideae</taxon>
        <taxon>Anthemideae</taxon>
        <taxon>Anthemidinae</taxon>
        <taxon>Tanacetum</taxon>
    </lineage>
</organism>